<dbReference type="KEGG" id="kox:KOX_15375"/>
<sequence length="70" mass="8049">MKLQKCPDCGALPEYHWKDYMFGSCSGALKCPFDHYRVQQSYWAGGKNKARHALEQKWAEAVNKNEVKNG</sequence>
<gene>
    <name evidence="1" type="ordered locus">KOX_15375</name>
</gene>
<accession>A0A0H3H8I6</accession>
<dbReference type="AlphaFoldDB" id="A0A0H3H8I6"/>
<proteinExistence type="predicted"/>
<evidence type="ECO:0000313" key="2">
    <source>
        <dbReference type="Proteomes" id="UP000007843"/>
    </source>
</evidence>
<name>A0A0H3H8I6_KLEM8</name>
<evidence type="ECO:0000313" key="1">
    <source>
        <dbReference type="EMBL" id="AEX04799.1"/>
    </source>
</evidence>
<dbReference type="EMBL" id="CP003218">
    <property type="protein sequence ID" value="AEX04799.1"/>
    <property type="molecule type" value="Genomic_DNA"/>
</dbReference>
<dbReference type="HOGENOM" id="CLU_197371_0_0_6"/>
<dbReference type="RefSeq" id="WP_014228550.1">
    <property type="nucleotide sequence ID" value="NC_016612.1"/>
</dbReference>
<dbReference type="PATRIC" id="fig|1006551.4.peg.3091"/>
<dbReference type="Proteomes" id="UP000007843">
    <property type="component" value="Chromosome"/>
</dbReference>
<reference evidence="1 2" key="1">
    <citation type="journal article" date="2012" name="J. Bacteriol.">
        <title>Complete genome sequence of Klebsiella oxytoca KCTC 1686, used in production of 2,3-butanediol.</title>
        <authorList>
            <person name="Shin S.H."/>
            <person name="Kim S."/>
            <person name="Kim J.Y."/>
            <person name="Lee S."/>
            <person name="Um Y."/>
            <person name="Oh M.K."/>
            <person name="Kim Y.R."/>
            <person name="Lee J."/>
            <person name="Yang K.S."/>
        </authorList>
    </citation>
    <scope>NUCLEOTIDE SEQUENCE [LARGE SCALE GENOMIC DNA]</scope>
    <source>
        <strain evidence="2">ATCC 8724 / DSM 4798 / JCM 20051 / NBRC 3318 / NRRL B-199 / KCTC 1686</strain>
    </source>
</reference>
<protein>
    <submittedName>
        <fullName evidence="1">Uncharacterized protein</fullName>
    </submittedName>
</protein>
<organism evidence="1 2">
    <name type="scientific">Klebsiella michiganensis (strain ATCC 8724 / DSM 4798 / JCM 20051 / NBRC 3318 / NRRL B-199 / KCTC 1686 / BUCSAV 143 / CCM 1901)</name>
    <dbReference type="NCBI Taxonomy" id="1006551"/>
    <lineage>
        <taxon>Bacteria</taxon>
        <taxon>Pseudomonadati</taxon>
        <taxon>Pseudomonadota</taxon>
        <taxon>Gammaproteobacteria</taxon>
        <taxon>Enterobacterales</taxon>
        <taxon>Enterobacteriaceae</taxon>
        <taxon>Klebsiella/Raoultella group</taxon>
        <taxon>Klebsiella</taxon>
    </lineage>
</organism>